<keyword evidence="2" id="KW-1185">Reference proteome</keyword>
<proteinExistence type="predicted"/>
<name>A0A0F3GY51_9BACT</name>
<dbReference type="AlphaFoldDB" id="A0A0F3GY51"/>
<reference evidence="1 2" key="1">
    <citation type="submission" date="2015-02" db="EMBL/GenBank/DDBJ databases">
        <title>Single-cell genomics of uncultivated deep-branching MTB reveals a conserved set of magnetosome genes.</title>
        <authorList>
            <person name="Kolinko S."/>
            <person name="Richter M."/>
            <person name="Glockner F.O."/>
            <person name="Brachmann A."/>
            <person name="Schuler D."/>
        </authorList>
    </citation>
    <scope>NUCLEOTIDE SEQUENCE [LARGE SCALE GENOMIC DNA]</scope>
    <source>
        <strain evidence="1">TM-1</strain>
    </source>
</reference>
<evidence type="ECO:0000313" key="1">
    <source>
        <dbReference type="EMBL" id="KJU86762.1"/>
    </source>
</evidence>
<comment type="caution">
    <text evidence="1">The sequence shown here is derived from an EMBL/GenBank/DDBJ whole genome shotgun (WGS) entry which is preliminary data.</text>
</comment>
<gene>
    <name evidence="1" type="ORF">MBAV_001046</name>
</gene>
<dbReference type="Proteomes" id="UP000033423">
    <property type="component" value="Unassembled WGS sequence"/>
</dbReference>
<organism evidence="1 2">
    <name type="scientific">Candidatus Magnetobacterium bavaricum</name>
    <dbReference type="NCBI Taxonomy" id="29290"/>
    <lineage>
        <taxon>Bacteria</taxon>
        <taxon>Pseudomonadati</taxon>
        <taxon>Nitrospirota</taxon>
        <taxon>Thermodesulfovibrionia</taxon>
        <taxon>Thermodesulfovibrionales</taxon>
        <taxon>Candidatus Magnetobacteriaceae</taxon>
        <taxon>Candidatus Magnetobacterium</taxon>
    </lineage>
</organism>
<accession>A0A0F3GY51</accession>
<sequence length="176" mass="19848">MILAATKDMYSPVTSDDITTPALPPSANAIVTNVTVMVSMLRCTNNISELNKLALTICRDDKPFGNIIAKHLVQSVPHYHERSNCLSRVAGLCYHVYRRPRRINNGQHGVQGTRVDVVIDEYARTADIVVKRLQCLKDGLWAHRRTANPQQQKIVRRFSYLSSHTLYFVCSLIGQV</sequence>
<dbReference type="EMBL" id="LACI01000465">
    <property type="protein sequence ID" value="KJU86762.1"/>
    <property type="molecule type" value="Genomic_DNA"/>
</dbReference>
<evidence type="ECO:0000313" key="2">
    <source>
        <dbReference type="Proteomes" id="UP000033423"/>
    </source>
</evidence>
<protein>
    <submittedName>
        <fullName evidence="1">Uncharacterized protein</fullName>
    </submittedName>
</protein>